<reference evidence="1 2" key="1">
    <citation type="submission" date="2017-08" db="EMBL/GenBank/DDBJ databases">
        <title>Infants hospitalized years apart are colonized by the same room-sourced microbial strains.</title>
        <authorList>
            <person name="Brooks B."/>
            <person name="Olm M.R."/>
            <person name="Firek B.A."/>
            <person name="Baker R."/>
            <person name="Thomas B.C."/>
            <person name="Morowitz M.J."/>
            <person name="Banfield J.F."/>
        </authorList>
    </citation>
    <scope>NUCLEOTIDE SEQUENCE [LARGE SCALE GENOMIC DNA]</scope>
    <source>
        <strain evidence="1">S2_018_000_R3_119</strain>
    </source>
</reference>
<protein>
    <submittedName>
        <fullName evidence="1">Uncharacterized protein</fullName>
    </submittedName>
</protein>
<accession>A0A2W4YJ36</accession>
<gene>
    <name evidence="1" type="ORF">DI640_15320</name>
</gene>
<dbReference type="AlphaFoldDB" id="A0A2W4YJ36"/>
<comment type="caution">
    <text evidence="1">The sequence shown here is derived from an EMBL/GenBank/DDBJ whole genome shotgun (WGS) entry which is preliminary data.</text>
</comment>
<proteinExistence type="predicted"/>
<dbReference type="EMBL" id="QFMX01000156">
    <property type="protein sequence ID" value="PZO69574.1"/>
    <property type="molecule type" value="Genomic_DNA"/>
</dbReference>
<dbReference type="Proteomes" id="UP000249555">
    <property type="component" value="Unassembled WGS sequence"/>
</dbReference>
<sequence>MGELTRGDAAMLARMRAAQNRGTPSGHRLPLPDGVSFADGSVHKALRARGYTGSFRVASDDEGGRYAVLVDFDKPDAWRWDAAT</sequence>
<name>A0A2W4YJ36_9SPHN</name>
<evidence type="ECO:0000313" key="1">
    <source>
        <dbReference type="EMBL" id="PZO69574.1"/>
    </source>
</evidence>
<evidence type="ECO:0000313" key="2">
    <source>
        <dbReference type="Proteomes" id="UP000249555"/>
    </source>
</evidence>
<organism evidence="1 2">
    <name type="scientific">Sphingomonas taxi</name>
    <dbReference type="NCBI Taxonomy" id="1549858"/>
    <lineage>
        <taxon>Bacteria</taxon>
        <taxon>Pseudomonadati</taxon>
        <taxon>Pseudomonadota</taxon>
        <taxon>Alphaproteobacteria</taxon>
        <taxon>Sphingomonadales</taxon>
        <taxon>Sphingomonadaceae</taxon>
        <taxon>Sphingomonas</taxon>
    </lineage>
</organism>